<dbReference type="EMBL" id="ASRX01000099">
    <property type="protein sequence ID" value="EYF00779.1"/>
    <property type="molecule type" value="Genomic_DNA"/>
</dbReference>
<dbReference type="STRING" id="1192034.CAP_9057"/>
<organism evidence="1 2">
    <name type="scientific">Chondromyces apiculatus DSM 436</name>
    <dbReference type="NCBI Taxonomy" id="1192034"/>
    <lineage>
        <taxon>Bacteria</taxon>
        <taxon>Pseudomonadati</taxon>
        <taxon>Myxococcota</taxon>
        <taxon>Polyangia</taxon>
        <taxon>Polyangiales</taxon>
        <taxon>Polyangiaceae</taxon>
        <taxon>Chondromyces</taxon>
    </lineage>
</organism>
<accession>A0A017SUW6</accession>
<evidence type="ECO:0000313" key="2">
    <source>
        <dbReference type="Proteomes" id="UP000019678"/>
    </source>
</evidence>
<dbReference type="Proteomes" id="UP000019678">
    <property type="component" value="Unassembled WGS sequence"/>
</dbReference>
<protein>
    <submittedName>
        <fullName evidence="1">Uncharacterized protein</fullName>
    </submittedName>
</protein>
<dbReference type="AlphaFoldDB" id="A0A017SUW6"/>
<comment type="caution">
    <text evidence="1">The sequence shown here is derived from an EMBL/GenBank/DDBJ whole genome shotgun (WGS) entry which is preliminary data.</text>
</comment>
<proteinExistence type="predicted"/>
<keyword evidence="2" id="KW-1185">Reference proteome</keyword>
<evidence type="ECO:0000313" key="1">
    <source>
        <dbReference type="EMBL" id="EYF00779.1"/>
    </source>
</evidence>
<sequence length="52" mass="5721">MIQVTYVTGHDTTFLSWGIAECSETGRRSVGRIRRLLSGAVLPIDPRGFIEG</sequence>
<gene>
    <name evidence="1" type="ORF">CAP_9057</name>
</gene>
<name>A0A017SUW6_9BACT</name>
<reference evidence="1 2" key="1">
    <citation type="submission" date="2013-05" db="EMBL/GenBank/DDBJ databases">
        <title>Genome assembly of Chondromyces apiculatus DSM 436.</title>
        <authorList>
            <person name="Sharma G."/>
            <person name="Khatri I."/>
            <person name="Kaur C."/>
            <person name="Mayilraj S."/>
            <person name="Subramanian S."/>
        </authorList>
    </citation>
    <scope>NUCLEOTIDE SEQUENCE [LARGE SCALE GENOMIC DNA]</scope>
    <source>
        <strain evidence="1 2">DSM 436</strain>
    </source>
</reference>